<evidence type="ECO:0000256" key="2">
    <source>
        <dbReference type="ARBA" id="ARBA00023125"/>
    </source>
</evidence>
<evidence type="ECO:0000256" key="3">
    <source>
        <dbReference type="ARBA" id="ARBA00023163"/>
    </source>
</evidence>
<evidence type="ECO:0000259" key="4">
    <source>
        <dbReference type="PROSITE" id="PS01124"/>
    </source>
</evidence>
<gene>
    <name evidence="5" type="ORF">ARGLB_040_00160</name>
</gene>
<keyword evidence="2" id="KW-0238">DNA-binding</keyword>
<organism evidence="5 6">
    <name type="scientific">Arthrobacter globiformis (strain ATCC 8010 / DSM 20124 / JCM 1332 / NBRC 12137 / NCIMB 8907 / NRRL B-2979 / 168)</name>
    <dbReference type="NCBI Taxonomy" id="1077972"/>
    <lineage>
        <taxon>Bacteria</taxon>
        <taxon>Bacillati</taxon>
        <taxon>Actinomycetota</taxon>
        <taxon>Actinomycetes</taxon>
        <taxon>Micrococcales</taxon>
        <taxon>Micrococcaceae</taxon>
        <taxon>Arthrobacter</taxon>
    </lineage>
</organism>
<keyword evidence="6" id="KW-1185">Reference proteome</keyword>
<accession>H0QL62</accession>
<feature type="domain" description="HTH araC/xylS-type" evidence="4">
    <location>
        <begin position="222"/>
        <end position="323"/>
    </location>
</feature>
<dbReference type="eggNOG" id="COG2207">
    <property type="taxonomic scope" value="Bacteria"/>
</dbReference>
<evidence type="ECO:0000313" key="6">
    <source>
        <dbReference type="Proteomes" id="UP000003828"/>
    </source>
</evidence>
<reference evidence="5 6" key="1">
    <citation type="submission" date="2011-12" db="EMBL/GenBank/DDBJ databases">
        <title>Whole genome shotgun sequence of Arthrobacter globiformis NBRC 12137.</title>
        <authorList>
            <person name="Miyazawa S."/>
            <person name="Hosoyama A."/>
            <person name="Tsuchikane K."/>
            <person name="Katsumata H."/>
            <person name="Yamazaki S."/>
            <person name="Fujita N."/>
        </authorList>
    </citation>
    <scope>NUCLEOTIDE SEQUENCE [LARGE SCALE GENOMIC DNA]</scope>
    <source>
        <strain evidence="5 6">NBRC 12137</strain>
    </source>
</reference>
<dbReference type="InterPro" id="IPR018060">
    <property type="entry name" value="HTH_AraC"/>
</dbReference>
<dbReference type="GO" id="GO:0043565">
    <property type="term" value="F:sequence-specific DNA binding"/>
    <property type="evidence" value="ECO:0007669"/>
    <property type="project" value="InterPro"/>
</dbReference>
<dbReference type="InterPro" id="IPR009057">
    <property type="entry name" value="Homeodomain-like_sf"/>
</dbReference>
<evidence type="ECO:0000313" key="5">
    <source>
        <dbReference type="EMBL" id="GAB13563.1"/>
    </source>
</evidence>
<dbReference type="PROSITE" id="PS01124">
    <property type="entry name" value="HTH_ARAC_FAMILY_2"/>
    <property type="match status" value="1"/>
</dbReference>
<dbReference type="GO" id="GO:0003700">
    <property type="term" value="F:DNA-binding transcription factor activity"/>
    <property type="evidence" value="ECO:0007669"/>
    <property type="project" value="InterPro"/>
</dbReference>
<dbReference type="Pfam" id="PF12833">
    <property type="entry name" value="HTH_18"/>
    <property type="match status" value="1"/>
</dbReference>
<dbReference type="EMBL" id="BAEG01000040">
    <property type="protein sequence ID" value="GAB13563.1"/>
    <property type="molecule type" value="Genomic_DNA"/>
</dbReference>
<dbReference type="OrthoDB" id="4926449at2"/>
<evidence type="ECO:0000256" key="1">
    <source>
        <dbReference type="ARBA" id="ARBA00023015"/>
    </source>
</evidence>
<dbReference type="InterPro" id="IPR050204">
    <property type="entry name" value="AraC_XylS_family_regulators"/>
</dbReference>
<dbReference type="Proteomes" id="UP000003828">
    <property type="component" value="Unassembled WGS sequence"/>
</dbReference>
<name>H0QL62_ARTG1</name>
<dbReference type="STRING" id="1077972.ARGLB_040_00160"/>
<dbReference type="PANTHER" id="PTHR46796">
    <property type="entry name" value="HTH-TYPE TRANSCRIPTIONAL ACTIVATOR RHAS-RELATED"/>
    <property type="match status" value="1"/>
</dbReference>
<protein>
    <submittedName>
        <fullName evidence="5">Putative AraC family transcriptional regulator</fullName>
    </submittedName>
</protein>
<keyword evidence="1" id="KW-0805">Transcription regulation</keyword>
<dbReference type="Gene3D" id="1.10.10.60">
    <property type="entry name" value="Homeodomain-like"/>
    <property type="match status" value="1"/>
</dbReference>
<keyword evidence="3" id="KW-0804">Transcription</keyword>
<dbReference type="AlphaFoldDB" id="H0QL62"/>
<dbReference type="SMART" id="SM00342">
    <property type="entry name" value="HTH_ARAC"/>
    <property type="match status" value="1"/>
</dbReference>
<dbReference type="SUPFAM" id="SSF46689">
    <property type="entry name" value="Homeodomain-like"/>
    <property type="match status" value="1"/>
</dbReference>
<dbReference type="PANTHER" id="PTHR46796:SF6">
    <property type="entry name" value="ARAC SUBFAMILY"/>
    <property type="match status" value="1"/>
</dbReference>
<sequence>MPQSATGGSGRLVRYAVPEGLNPEQRFEHWRAWYGNAVETPMRLEKSARRTPVSFNPSAINLAGPGFSLIEMFNGPALGSWAPNPDTTDLRLAYFRKAPGLTLALNGAPEPVSPGSVRFIDTSLGGSFDAPEGFHALQLNINRSSLNVSEAQLRSLLRLPDLARHPIVGTFVIPALMSWKRPGIDRETSGTADILQSVMATLVGSLLETPTDDEAQKPALSRAVKKYLDDSYDNPDLDVAMVAERFNLSRRSLFYFFENDELRLGERIRALRTRKALELLLQAGSQGITYSEIATSCGFTNVQSMRRAVKEFTGMNVREIHRSEPDVRVALQQLRESLGVSYR</sequence>
<comment type="caution">
    <text evidence="5">The sequence shown here is derived from an EMBL/GenBank/DDBJ whole genome shotgun (WGS) entry which is preliminary data.</text>
</comment>
<proteinExistence type="predicted"/>